<reference evidence="6 7" key="1">
    <citation type="submission" date="2024-01" db="EMBL/GenBank/DDBJ databases">
        <authorList>
            <person name="Waweru B."/>
        </authorList>
    </citation>
    <scope>NUCLEOTIDE SEQUENCE [LARGE SCALE GENOMIC DNA]</scope>
</reference>
<dbReference type="SUPFAM" id="SSF51197">
    <property type="entry name" value="Clavaminate synthase-like"/>
    <property type="match status" value="1"/>
</dbReference>
<gene>
    <name evidence="6" type="ORF">DCAF_LOCUS19096</name>
</gene>
<dbReference type="Proteomes" id="UP001314170">
    <property type="component" value="Unassembled WGS sequence"/>
</dbReference>
<dbReference type="Gene3D" id="2.60.120.330">
    <property type="entry name" value="B-lactam Antibiotic, Isopenicillin N Synthase, Chain"/>
    <property type="match status" value="1"/>
</dbReference>
<dbReference type="GO" id="GO:0016491">
    <property type="term" value="F:oxidoreductase activity"/>
    <property type="evidence" value="ECO:0007669"/>
    <property type="project" value="UniProtKB-KW"/>
</dbReference>
<dbReference type="GO" id="GO:0046872">
    <property type="term" value="F:metal ion binding"/>
    <property type="evidence" value="ECO:0007669"/>
    <property type="project" value="UniProtKB-KW"/>
</dbReference>
<dbReference type="AlphaFoldDB" id="A0AAV1S536"/>
<evidence type="ECO:0000256" key="1">
    <source>
        <dbReference type="ARBA" id="ARBA00022723"/>
    </source>
</evidence>
<keyword evidence="4" id="KW-0560">Oxidoreductase</keyword>
<keyword evidence="2" id="KW-0847">Vitamin C</keyword>
<dbReference type="PRINTS" id="PR00682">
    <property type="entry name" value="IPNSYNTHASE"/>
</dbReference>
<dbReference type="InterPro" id="IPR027443">
    <property type="entry name" value="IPNS-like_sf"/>
</dbReference>
<dbReference type="PROSITE" id="PS51471">
    <property type="entry name" value="FE2OG_OXY"/>
    <property type="match status" value="1"/>
</dbReference>
<evidence type="ECO:0000256" key="3">
    <source>
        <dbReference type="ARBA" id="ARBA00023004"/>
    </source>
</evidence>
<comment type="caution">
    <text evidence="6">The sequence shown here is derived from an EMBL/GenBank/DDBJ whole genome shotgun (WGS) entry which is preliminary data.</text>
</comment>
<dbReference type="InterPro" id="IPR044861">
    <property type="entry name" value="IPNS-like_FE2OG_OXY"/>
</dbReference>
<dbReference type="Pfam" id="PF03171">
    <property type="entry name" value="2OG-FeII_Oxy"/>
    <property type="match status" value="1"/>
</dbReference>
<evidence type="ECO:0000313" key="7">
    <source>
        <dbReference type="Proteomes" id="UP001314170"/>
    </source>
</evidence>
<name>A0AAV1S536_9ROSI</name>
<dbReference type="PANTHER" id="PTHR47991">
    <property type="entry name" value="OXOGLUTARATE/IRON-DEPENDENT DIOXYGENASE"/>
    <property type="match status" value="1"/>
</dbReference>
<evidence type="ECO:0000259" key="5">
    <source>
        <dbReference type="PROSITE" id="PS51471"/>
    </source>
</evidence>
<proteinExistence type="inferred from homology"/>
<feature type="domain" description="Fe2OG dioxygenase" evidence="5">
    <location>
        <begin position="169"/>
        <end position="269"/>
    </location>
</feature>
<dbReference type="InterPro" id="IPR005123">
    <property type="entry name" value="Oxoglu/Fe-dep_dioxygenase_dom"/>
</dbReference>
<evidence type="ECO:0000313" key="6">
    <source>
        <dbReference type="EMBL" id="CAK7346420.1"/>
    </source>
</evidence>
<organism evidence="6 7">
    <name type="scientific">Dovyalis caffra</name>
    <dbReference type="NCBI Taxonomy" id="77055"/>
    <lineage>
        <taxon>Eukaryota</taxon>
        <taxon>Viridiplantae</taxon>
        <taxon>Streptophyta</taxon>
        <taxon>Embryophyta</taxon>
        <taxon>Tracheophyta</taxon>
        <taxon>Spermatophyta</taxon>
        <taxon>Magnoliopsida</taxon>
        <taxon>eudicotyledons</taxon>
        <taxon>Gunneridae</taxon>
        <taxon>Pentapetalae</taxon>
        <taxon>rosids</taxon>
        <taxon>fabids</taxon>
        <taxon>Malpighiales</taxon>
        <taxon>Salicaceae</taxon>
        <taxon>Flacourtieae</taxon>
        <taxon>Dovyalis</taxon>
    </lineage>
</organism>
<sequence length="320" mass="35741">MENLVSSRCKVESLSEKYIFPPEIRPGKVDVALCESIPVIDLDEKAGHDRATIAQEILKASQDVVKEVFQMPAEDQASIYSEDPNRSCRLFTGSFHYAKEDVHCWRDFLKHPCHPDLDQNIQQWPEKPARYRQVVGTYSTEVKKLASKILELICDGLGLESGYFEGELSETSALVVNQYPPCPDPSLTLGVRKHCDPNLITILLQGDVCGLQVFKDGEWIGVGPVPHAFVINIGSQLQIISNNKLKSAEHRAVTNSRDARTSTAFFVGARRDSAIEPAKALINAENPPVYRAFEFTEFLSNYLSNTGDTEVVLEAFKLQE</sequence>
<dbReference type="GO" id="GO:0031418">
    <property type="term" value="F:L-ascorbic acid binding"/>
    <property type="evidence" value="ECO:0007669"/>
    <property type="project" value="UniProtKB-KW"/>
</dbReference>
<protein>
    <recommendedName>
        <fullName evidence="5">Fe2OG dioxygenase domain-containing protein</fullName>
    </recommendedName>
</protein>
<keyword evidence="1 4" id="KW-0479">Metal-binding</keyword>
<dbReference type="EMBL" id="CAWUPB010001173">
    <property type="protein sequence ID" value="CAK7346420.1"/>
    <property type="molecule type" value="Genomic_DNA"/>
</dbReference>
<accession>A0AAV1S536</accession>
<evidence type="ECO:0000256" key="4">
    <source>
        <dbReference type="RuleBase" id="RU003682"/>
    </source>
</evidence>
<evidence type="ECO:0000256" key="2">
    <source>
        <dbReference type="ARBA" id="ARBA00022896"/>
    </source>
</evidence>
<dbReference type="InterPro" id="IPR050295">
    <property type="entry name" value="Plant_2OG-oxidoreductases"/>
</dbReference>
<comment type="similarity">
    <text evidence="4">Belongs to the iron/ascorbate-dependent oxidoreductase family.</text>
</comment>
<keyword evidence="7" id="KW-1185">Reference proteome</keyword>
<keyword evidence="3 4" id="KW-0408">Iron</keyword>